<reference evidence="3 4" key="1">
    <citation type="journal article" date="2013" name="Genome Announc.">
        <title>Complete Genome Sequence of the Thermophilic and Facultatively Chemolithoautotrophic Sulfate Reducer Archaeoglobus sulfaticallidus Strain PM70-1T.</title>
        <authorList>
            <person name="Stokke R."/>
            <person name="Hocking W.P."/>
            <person name="Steinsbu B.O."/>
            <person name="Steen I.H."/>
        </authorList>
    </citation>
    <scope>NUCLEOTIDE SEQUENCE [LARGE SCALE GENOMIC DNA]</scope>
    <source>
        <strain evidence="3">PM70-1</strain>
    </source>
</reference>
<organism evidence="3 4">
    <name type="scientific">Archaeoglobus sulfaticallidus PM70-1</name>
    <dbReference type="NCBI Taxonomy" id="387631"/>
    <lineage>
        <taxon>Archaea</taxon>
        <taxon>Methanobacteriati</taxon>
        <taxon>Methanobacteriota</taxon>
        <taxon>Archaeoglobi</taxon>
        <taxon>Archaeoglobales</taxon>
        <taxon>Archaeoglobaceae</taxon>
        <taxon>Archaeoglobus</taxon>
    </lineage>
</organism>
<name>N0BBH0_9EURY</name>
<dbReference type="EMBL" id="CP005290">
    <property type="protein sequence ID" value="AGK60944.1"/>
    <property type="molecule type" value="Genomic_DNA"/>
</dbReference>
<dbReference type="Pfam" id="PF01997">
    <property type="entry name" value="Translin"/>
    <property type="match status" value="1"/>
</dbReference>
<dbReference type="Gene3D" id="1.20.58.2140">
    <property type="match status" value="1"/>
</dbReference>
<dbReference type="PANTHER" id="PTHR10741">
    <property type="entry name" value="TRANSLIN AND TRANSLIN ASSOCIATED PROTEIN X"/>
    <property type="match status" value="1"/>
</dbReference>
<evidence type="ECO:0000313" key="4">
    <source>
        <dbReference type="Proteomes" id="UP000013307"/>
    </source>
</evidence>
<evidence type="ECO:0000256" key="2">
    <source>
        <dbReference type="SAM" id="Coils"/>
    </source>
</evidence>
<dbReference type="GO" id="GO:0043565">
    <property type="term" value="F:sequence-specific DNA binding"/>
    <property type="evidence" value="ECO:0007669"/>
    <property type="project" value="InterPro"/>
</dbReference>
<evidence type="ECO:0000256" key="1">
    <source>
        <dbReference type="PIRSR" id="PIRSR602848-1"/>
    </source>
</evidence>
<dbReference type="KEGG" id="ast:Asulf_00939"/>
<keyword evidence="1" id="KW-0460">Magnesium</keyword>
<dbReference type="RefSeq" id="WP_015590542.1">
    <property type="nucleotide sequence ID" value="NC_021169.1"/>
</dbReference>
<dbReference type="SUPFAM" id="SSF74784">
    <property type="entry name" value="Translin"/>
    <property type="match status" value="1"/>
</dbReference>
<keyword evidence="1" id="KW-0479">Metal-binding</keyword>
<gene>
    <name evidence="3" type="ORF">Asulf_00939</name>
</gene>
<evidence type="ECO:0000313" key="3">
    <source>
        <dbReference type="EMBL" id="AGK60944.1"/>
    </source>
</evidence>
<feature type="binding site" evidence="1">
    <location>
        <position position="90"/>
    </location>
    <ligand>
        <name>Mg(2+)</name>
        <dbReference type="ChEBI" id="CHEBI:18420"/>
    </ligand>
</feature>
<dbReference type="STRING" id="387631.Asulf_00939"/>
<keyword evidence="2" id="KW-0175">Coiled coil</keyword>
<sequence length="197" mass="23396">MFTEFEKKMDEIKRYLDLLDTAREELLKLTRDLRRRATSAIAEVHRNSLENAENMLKECFNHLEKIKYYEDDFPEIYYPITRDPIQEFIEAYVFFSIIKNREIAIPEVKVHPSPILTGLADCVGELRRYALEMMREMKVKEANEMINFMEAIYSKLIEFDYPDKIVPLKSKLDMVRLAIERTKSDLLSVMRLINETG</sequence>
<dbReference type="AlphaFoldDB" id="N0BBH0"/>
<feature type="coiled-coil region" evidence="2">
    <location>
        <begin position="5"/>
        <end position="32"/>
    </location>
</feature>
<dbReference type="eggNOG" id="arCOG04318">
    <property type="taxonomic scope" value="Archaea"/>
</dbReference>
<dbReference type="Proteomes" id="UP000013307">
    <property type="component" value="Chromosome"/>
</dbReference>
<keyword evidence="4" id="KW-1185">Reference proteome</keyword>
<dbReference type="GeneID" id="15392580"/>
<dbReference type="HOGENOM" id="CLU_099315_0_0_2"/>
<dbReference type="InterPro" id="IPR002848">
    <property type="entry name" value="Translin_fam"/>
</dbReference>
<accession>N0BBH0</accession>
<feature type="binding site" evidence="1">
    <location>
        <position position="125"/>
    </location>
    <ligand>
        <name>Mg(2+)</name>
        <dbReference type="ChEBI" id="CHEBI:18420"/>
    </ligand>
</feature>
<protein>
    <submittedName>
        <fullName evidence="3">Putative RNA-binding protein of the translin family</fullName>
    </submittedName>
</protein>
<dbReference type="GO" id="GO:0046872">
    <property type="term" value="F:metal ion binding"/>
    <property type="evidence" value="ECO:0007669"/>
    <property type="project" value="UniProtKB-KW"/>
</dbReference>
<dbReference type="InterPro" id="IPR036081">
    <property type="entry name" value="Translin_sf"/>
</dbReference>
<dbReference type="CDD" id="cd14820">
    <property type="entry name" value="TRAX"/>
    <property type="match status" value="1"/>
</dbReference>
<proteinExistence type="predicted"/>